<dbReference type="Proteomes" id="UP000193144">
    <property type="component" value="Unassembled WGS sequence"/>
</dbReference>
<dbReference type="EMBL" id="MCFA01000063">
    <property type="protein sequence ID" value="ORY11226.1"/>
    <property type="molecule type" value="Genomic_DNA"/>
</dbReference>
<name>A0A1Y1ZLW9_9PLEO</name>
<evidence type="ECO:0000256" key="2">
    <source>
        <dbReference type="ARBA" id="ARBA00022643"/>
    </source>
</evidence>
<keyword evidence="1" id="KW-0285">Flavoprotein</keyword>
<dbReference type="PANTHER" id="PTHR32332">
    <property type="entry name" value="2-NITROPROPANE DIOXYGENASE"/>
    <property type="match status" value="1"/>
</dbReference>
<reference evidence="4 5" key="1">
    <citation type="submission" date="2016-07" db="EMBL/GenBank/DDBJ databases">
        <title>Pervasive Adenine N6-methylation of Active Genes in Fungi.</title>
        <authorList>
            <consortium name="DOE Joint Genome Institute"/>
            <person name="Mondo S.J."/>
            <person name="Dannebaum R.O."/>
            <person name="Kuo R.C."/>
            <person name="Labutti K."/>
            <person name="Haridas S."/>
            <person name="Kuo A."/>
            <person name="Salamov A."/>
            <person name="Ahrendt S.R."/>
            <person name="Lipzen A."/>
            <person name="Sullivan W."/>
            <person name="Andreopoulos W.B."/>
            <person name="Clum A."/>
            <person name="Lindquist E."/>
            <person name="Daum C."/>
            <person name="Ramamoorthy G.K."/>
            <person name="Gryganskyi A."/>
            <person name="Culley D."/>
            <person name="Magnuson J.K."/>
            <person name="James T.Y."/>
            <person name="O'Malley M.A."/>
            <person name="Stajich J.E."/>
            <person name="Spatafora J.W."/>
            <person name="Visel A."/>
            <person name="Grigoriev I.V."/>
        </authorList>
    </citation>
    <scope>NUCLEOTIDE SEQUENCE [LARGE SCALE GENOMIC DNA]</scope>
    <source>
        <strain evidence="4 5">CBS 115471</strain>
    </source>
</reference>
<proteinExistence type="predicted"/>
<dbReference type="InterPro" id="IPR013785">
    <property type="entry name" value="Aldolase_TIM"/>
</dbReference>
<dbReference type="SUPFAM" id="SSF51412">
    <property type="entry name" value="Inosine monophosphate dehydrogenase (IMPDH)"/>
    <property type="match status" value="1"/>
</dbReference>
<comment type="caution">
    <text evidence="4">The sequence shown here is derived from an EMBL/GenBank/DDBJ whole genome shotgun (WGS) entry which is preliminary data.</text>
</comment>
<dbReference type="Pfam" id="PF03060">
    <property type="entry name" value="NMO"/>
    <property type="match status" value="1"/>
</dbReference>
<accession>A0A1Y1ZLW9</accession>
<dbReference type="GO" id="GO:0018580">
    <property type="term" value="F:nitronate monooxygenase activity"/>
    <property type="evidence" value="ECO:0007669"/>
    <property type="project" value="InterPro"/>
</dbReference>
<dbReference type="OrthoDB" id="2349068at2759"/>
<gene>
    <name evidence="4" type="ORF">BCR34DRAFT_538527</name>
</gene>
<sequence>MYITMDQIQRLKNDYPWIETPLVVGAPMRLIALADLAVEISKAGGIGFIGAGTDPTPLSTELALASSLLPPTPSGVLPIGIGFINWGIPSITPLLPLLQHYKPAAIWLFAPKAISDLASWATETRKVSPKTRVWVQVGSVADAVAVVSEEGVGVDVLVVQGSDAGGHGLVRGAGVVGLVPEVVDTVSALVAERTEAGRGRGLQMPIILAAGGIAEKRGMAAALALGAGGVVMGTRFLASREAVLAKGYQDEVVRATDGGQTTVRTKVYDRLRGTTGWDERHNARGVVNRSFWDAEKGVGDEKNKRLYEEEMAKGDAGWGVEGRMTTYAGASVGLVKRVMGAGEIVREVREGAVEVLEGFRGKL</sequence>
<dbReference type="AlphaFoldDB" id="A0A1Y1ZLW9"/>
<dbReference type="STRING" id="1231657.A0A1Y1ZLW9"/>
<protein>
    <submittedName>
        <fullName evidence="4">Uncharacterized protein</fullName>
    </submittedName>
</protein>
<dbReference type="Gene3D" id="3.20.20.70">
    <property type="entry name" value="Aldolase class I"/>
    <property type="match status" value="1"/>
</dbReference>
<evidence type="ECO:0000256" key="1">
    <source>
        <dbReference type="ARBA" id="ARBA00022630"/>
    </source>
</evidence>
<dbReference type="InterPro" id="IPR004136">
    <property type="entry name" value="NMO"/>
</dbReference>
<keyword evidence="2" id="KW-0288">FMN</keyword>
<organism evidence="4 5">
    <name type="scientific">Clohesyomyces aquaticus</name>
    <dbReference type="NCBI Taxonomy" id="1231657"/>
    <lineage>
        <taxon>Eukaryota</taxon>
        <taxon>Fungi</taxon>
        <taxon>Dikarya</taxon>
        <taxon>Ascomycota</taxon>
        <taxon>Pezizomycotina</taxon>
        <taxon>Dothideomycetes</taxon>
        <taxon>Pleosporomycetidae</taxon>
        <taxon>Pleosporales</taxon>
        <taxon>Lindgomycetaceae</taxon>
        <taxon>Clohesyomyces</taxon>
    </lineage>
</organism>
<keyword evidence="3" id="KW-0560">Oxidoreductase</keyword>
<dbReference type="CDD" id="cd04730">
    <property type="entry name" value="NPD_like"/>
    <property type="match status" value="1"/>
</dbReference>
<evidence type="ECO:0000313" key="5">
    <source>
        <dbReference type="Proteomes" id="UP000193144"/>
    </source>
</evidence>
<keyword evidence="5" id="KW-1185">Reference proteome</keyword>
<evidence type="ECO:0000313" key="4">
    <source>
        <dbReference type="EMBL" id="ORY11226.1"/>
    </source>
</evidence>
<evidence type="ECO:0000256" key="3">
    <source>
        <dbReference type="ARBA" id="ARBA00023002"/>
    </source>
</evidence>
<dbReference type="PANTHER" id="PTHR32332:SF34">
    <property type="entry name" value="2-NITROPROPANE DIOXYGENASE FAMILY, PUTATIVE-RELATED"/>
    <property type="match status" value="1"/>
</dbReference>